<evidence type="ECO:0000313" key="14">
    <source>
        <dbReference type="Proteomes" id="UP000615446"/>
    </source>
</evidence>
<evidence type="ECO:0000256" key="11">
    <source>
        <dbReference type="SAM" id="MobiDB-lite"/>
    </source>
</evidence>
<evidence type="ECO:0000259" key="12">
    <source>
        <dbReference type="PROSITE" id="PS50195"/>
    </source>
</evidence>
<feature type="compositionally biased region" description="Basic and acidic residues" evidence="11">
    <location>
        <begin position="133"/>
        <end position="142"/>
    </location>
</feature>
<dbReference type="InterPro" id="IPR001683">
    <property type="entry name" value="PX_dom"/>
</dbReference>
<dbReference type="PROSITE" id="PS50195">
    <property type="entry name" value="PX"/>
    <property type="match status" value="1"/>
</dbReference>
<dbReference type="SUPFAM" id="SSF64268">
    <property type="entry name" value="PX domain"/>
    <property type="match status" value="1"/>
</dbReference>
<dbReference type="GO" id="GO:0061709">
    <property type="term" value="P:reticulophagy"/>
    <property type="evidence" value="ECO:0007669"/>
    <property type="project" value="TreeGrafter"/>
</dbReference>
<comment type="similarity">
    <text evidence="3">Belongs to the sorting nexin family.</text>
</comment>
<dbReference type="GO" id="GO:0005769">
    <property type="term" value="C:early endosome"/>
    <property type="evidence" value="ECO:0007669"/>
    <property type="project" value="TreeGrafter"/>
</dbReference>
<dbReference type="InterPro" id="IPR027267">
    <property type="entry name" value="AH/BAR_dom_sf"/>
</dbReference>
<dbReference type="Gene3D" id="1.20.1270.60">
    <property type="entry name" value="Arfaptin homology (AH) domain/BAR domain"/>
    <property type="match status" value="1"/>
</dbReference>
<gene>
    <name evidence="13" type="ORF">RCL2_000491100</name>
</gene>
<feature type="region of interest" description="Disordered" evidence="11">
    <location>
        <begin position="97"/>
        <end position="161"/>
    </location>
</feature>
<dbReference type="GO" id="GO:0032456">
    <property type="term" value="P:endocytic recycling"/>
    <property type="evidence" value="ECO:0007669"/>
    <property type="project" value="TreeGrafter"/>
</dbReference>
<evidence type="ECO:0000256" key="5">
    <source>
        <dbReference type="ARBA" id="ARBA00022490"/>
    </source>
</evidence>
<feature type="compositionally biased region" description="Polar residues" evidence="11">
    <location>
        <begin position="14"/>
        <end position="43"/>
    </location>
</feature>
<evidence type="ECO:0000256" key="2">
    <source>
        <dbReference type="ARBA" id="ARBA00004496"/>
    </source>
</evidence>
<evidence type="ECO:0000256" key="3">
    <source>
        <dbReference type="ARBA" id="ARBA00010883"/>
    </source>
</evidence>
<dbReference type="Pfam" id="PF09325">
    <property type="entry name" value="Vps5"/>
    <property type="match status" value="1"/>
</dbReference>
<reference evidence="13" key="1">
    <citation type="submission" date="2019-10" db="EMBL/GenBank/DDBJ databases">
        <title>Conservation and host-specific expression of non-tandemly repeated heterogenous ribosome RNA gene in arbuscular mycorrhizal fungi.</title>
        <authorList>
            <person name="Maeda T."/>
            <person name="Kobayashi Y."/>
            <person name="Nakagawa T."/>
            <person name="Ezawa T."/>
            <person name="Yamaguchi K."/>
            <person name="Bino T."/>
            <person name="Nishimoto Y."/>
            <person name="Shigenobu S."/>
            <person name="Kawaguchi M."/>
        </authorList>
    </citation>
    <scope>NUCLEOTIDE SEQUENCE</scope>
    <source>
        <strain evidence="13">HR1</strain>
    </source>
</reference>
<keyword evidence="10" id="KW-0175">Coiled coil</keyword>
<dbReference type="SUPFAM" id="SSF103657">
    <property type="entry name" value="BAR/IMD domain-like"/>
    <property type="match status" value="1"/>
</dbReference>
<dbReference type="GO" id="GO:0035091">
    <property type="term" value="F:phosphatidylinositol binding"/>
    <property type="evidence" value="ECO:0007669"/>
    <property type="project" value="InterPro"/>
</dbReference>
<accession>A0A8H3QI40</accession>
<feature type="region of interest" description="Disordered" evidence="11">
    <location>
        <begin position="300"/>
        <end position="327"/>
    </location>
</feature>
<feature type="compositionally biased region" description="Low complexity" evidence="11">
    <location>
        <begin position="64"/>
        <end position="76"/>
    </location>
</feature>
<organism evidence="13 14">
    <name type="scientific">Rhizophagus clarus</name>
    <dbReference type="NCBI Taxonomy" id="94130"/>
    <lineage>
        <taxon>Eukaryota</taxon>
        <taxon>Fungi</taxon>
        <taxon>Fungi incertae sedis</taxon>
        <taxon>Mucoromycota</taxon>
        <taxon>Glomeromycotina</taxon>
        <taxon>Glomeromycetes</taxon>
        <taxon>Glomerales</taxon>
        <taxon>Glomeraceae</taxon>
        <taxon>Rhizophagus</taxon>
    </lineage>
</organism>
<dbReference type="InterPro" id="IPR015404">
    <property type="entry name" value="Vps5_C"/>
</dbReference>
<keyword evidence="6" id="KW-0446">Lipid-binding</keyword>
<dbReference type="CDD" id="cd06863">
    <property type="entry name" value="PX_Atg24p"/>
    <property type="match status" value="1"/>
</dbReference>
<dbReference type="SMART" id="SM00312">
    <property type="entry name" value="PX"/>
    <property type="match status" value="1"/>
</dbReference>
<dbReference type="InterPro" id="IPR036871">
    <property type="entry name" value="PX_dom_sf"/>
</dbReference>
<evidence type="ECO:0000256" key="8">
    <source>
        <dbReference type="ARBA" id="ARBA00040748"/>
    </source>
</evidence>
<evidence type="ECO:0000313" key="13">
    <source>
        <dbReference type="EMBL" id="GES77554.1"/>
    </source>
</evidence>
<evidence type="ECO:0000256" key="7">
    <source>
        <dbReference type="ARBA" id="ARBA00023136"/>
    </source>
</evidence>
<feature type="region of interest" description="Disordered" evidence="11">
    <location>
        <begin position="1"/>
        <end position="85"/>
    </location>
</feature>
<dbReference type="GO" id="GO:0034727">
    <property type="term" value="P:piecemeal microautophagy of the nucleus"/>
    <property type="evidence" value="ECO:0007669"/>
    <property type="project" value="TreeGrafter"/>
</dbReference>
<protein>
    <recommendedName>
        <fullName evidence="8">Sorting nexin-4</fullName>
    </recommendedName>
    <alternativeName>
        <fullName evidence="9">Autophagy-related protein 24</fullName>
    </alternativeName>
</protein>
<dbReference type="OrthoDB" id="205639at2759"/>
<feature type="coiled-coil region" evidence="10">
    <location>
        <begin position="905"/>
        <end position="949"/>
    </location>
</feature>
<proteinExistence type="inferred from homology"/>
<sequence length="999" mass="114342">MENNVSLDTHHKSPSIQQTARTSHTTSELVHSHTVNLSMQPGGTTHPFGSLIHPTPTPSPPPLSTLQQSQVQQPLTLDEDETPNVMDVRRTQRTPLTINTTQSSDFTKKNRNKRKDRTYRTSLDSPISINSINRDEDSKSDSDYGDPMITDYTPRSEACSDYDMEDSMTPVEALKRLLMQFTAMSHRRLEVILPILLDNDIDDPEILLLIENEQFLRDLRGKNGSSLSIGNILTLWRGIQEHRNGSFANTPKSFSCSSSISSYSPPPPSSRANIDLISQLNTPKAKRPRLDLLEREDHRNISSSGHDSRHHNHHHNDVNNSSVKQRLKAPKLSMSTIEEVHSRVDCVLTVVTAENERRKQATLARNPNARPTLRFEDFVSELKAAHKIPVAFGTLRDMRFAYILKKLDKQRYAETLATSRSNVTEFYRRCQEVCEENFKDDLLEAALPWLELKAKMYYKQCCSSGISVENKTKQIRLGSNLFSVLCGSVDRSTGSTSNNSFWLLANSSKLDYLFEFVILLIMSFESDDYSSVAWDTGTPTYLKPEDLLDQVDEEPPSQDLARSTISNIDDSMFSTLAPSTINHTDNTSNSRQSATDSYVPNVVVPAYPMTITVTSPVKELDGTKEAFISYHITTETTLETFVAPKVSVRRRFQDFVLLYNSLSRDFAACVVPPLPDKHRLEYITGDRFGPEFVEKRRASLQRFLERLARHPTLQKSEYFRIFLESREWNAESFYRQKRSGDGVFENLGDALLNAFSKIKKPDERFIEIKDSIDKIEENLQTIERLYFKIIKRQSDLEGDYREFGTSIANLGQLESGIETQLKKFGETTEKFADAWKRMTDREESEYLNQIREFLSYCHCVKNVLKLRDQKQVDFEELSEYLQGALVEKKNLMGNGKGSAGLSSLLVDYIKNVDQEQAKKERLQKLDAKITELEKEVESSNDISEKFSEEIVKEYEVFQSIKAVELKDSLLAYTDRHIEFYRQGLQLWEEIIPILEDIKI</sequence>
<comment type="subcellular location">
    <subcellularLocation>
        <location evidence="2">Cytoplasm</location>
    </subcellularLocation>
    <subcellularLocation>
        <location evidence="1">Endomembrane system</location>
        <topology evidence="1">Peripheral membrane protein</topology>
    </subcellularLocation>
</comment>
<evidence type="ECO:0000256" key="10">
    <source>
        <dbReference type="SAM" id="Coils"/>
    </source>
</evidence>
<keyword evidence="4" id="KW-0813">Transport</keyword>
<comment type="caution">
    <text evidence="13">The sequence shown here is derived from an EMBL/GenBank/DDBJ whole genome shotgun (WGS) entry which is preliminary data.</text>
</comment>
<keyword evidence="7" id="KW-0472">Membrane</keyword>
<feature type="compositionally biased region" description="Polar residues" evidence="11">
    <location>
        <begin position="122"/>
        <end position="132"/>
    </location>
</feature>
<dbReference type="AlphaFoldDB" id="A0A8H3QI40"/>
<evidence type="ECO:0000256" key="4">
    <source>
        <dbReference type="ARBA" id="ARBA00022448"/>
    </source>
</evidence>
<dbReference type="PANTHER" id="PTHR45949:SF2">
    <property type="entry name" value="SORTING NEXIN-4"/>
    <property type="match status" value="1"/>
</dbReference>
<name>A0A8H3QI40_9GLOM</name>
<feature type="domain" description="PX" evidence="12">
    <location>
        <begin position="608"/>
        <end position="730"/>
    </location>
</feature>
<evidence type="ECO:0000256" key="1">
    <source>
        <dbReference type="ARBA" id="ARBA00004184"/>
    </source>
</evidence>
<dbReference type="GO" id="GO:0015031">
    <property type="term" value="P:protein transport"/>
    <property type="evidence" value="ECO:0007669"/>
    <property type="project" value="TreeGrafter"/>
</dbReference>
<dbReference type="Proteomes" id="UP000615446">
    <property type="component" value="Unassembled WGS sequence"/>
</dbReference>
<dbReference type="Pfam" id="PF00787">
    <property type="entry name" value="PX"/>
    <property type="match status" value="1"/>
</dbReference>
<evidence type="ECO:0000256" key="9">
    <source>
        <dbReference type="ARBA" id="ARBA00041273"/>
    </source>
</evidence>
<keyword evidence="5" id="KW-0963">Cytoplasm</keyword>
<dbReference type="EMBL" id="BLAL01000030">
    <property type="protein sequence ID" value="GES77554.1"/>
    <property type="molecule type" value="Genomic_DNA"/>
</dbReference>
<evidence type="ECO:0000256" key="6">
    <source>
        <dbReference type="ARBA" id="ARBA00023121"/>
    </source>
</evidence>
<dbReference type="GO" id="GO:0000407">
    <property type="term" value="C:phagophore assembly site"/>
    <property type="evidence" value="ECO:0007669"/>
    <property type="project" value="TreeGrafter"/>
</dbReference>
<dbReference type="Gene3D" id="3.30.1520.10">
    <property type="entry name" value="Phox-like domain"/>
    <property type="match status" value="1"/>
</dbReference>
<dbReference type="PANTHER" id="PTHR45949">
    <property type="entry name" value="SORTING NEXIN-4"/>
    <property type="match status" value="1"/>
</dbReference>
<dbReference type="GO" id="GO:0000422">
    <property type="term" value="P:autophagy of mitochondrion"/>
    <property type="evidence" value="ECO:0007669"/>
    <property type="project" value="TreeGrafter"/>
</dbReference>